<dbReference type="AlphaFoldDB" id="A0A9D4PCU7"/>
<name>A0A9D4PCU7_RHISA</name>
<protein>
    <submittedName>
        <fullName evidence="1">Uncharacterized protein</fullName>
    </submittedName>
</protein>
<organism evidence="1 2">
    <name type="scientific">Rhipicephalus sanguineus</name>
    <name type="common">Brown dog tick</name>
    <name type="synonym">Ixodes sanguineus</name>
    <dbReference type="NCBI Taxonomy" id="34632"/>
    <lineage>
        <taxon>Eukaryota</taxon>
        <taxon>Metazoa</taxon>
        <taxon>Ecdysozoa</taxon>
        <taxon>Arthropoda</taxon>
        <taxon>Chelicerata</taxon>
        <taxon>Arachnida</taxon>
        <taxon>Acari</taxon>
        <taxon>Parasitiformes</taxon>
        <taxon>Ixodida</taxon>
        <taxon>Ixodoidea</taxon>
        <taxon>Ixodidae</taxon>
        <taxon>Rhipicephalinae</taxon>
        <taxon>Rhipicephalus</taxon>
        <taxon>Rhipicephalus</taxon>
    </lineage>
</organism>
<dbReference type="Gene3D" id="3.60.10.10">
    <property type="entry name" value="Endonuclease/exonuclease/phosphatase"/>
    <property type="match status" value="1"/>
</dbReference>
<evidence type="ECO:0000313" key="2">
    <source>
        <dbReference type="Proteomes" id="UP000821837"/>
    </source>
</evidence>
<dbReference type="EMBL" id="JABSTV010001255">
    <property type="protein sequence ID" value="KAH7935662.1"/>
    <property type="molecule type" value="Genomic_DNA"/>
</dbReference>
<sequence>MVTDHSEIKIWQWNSNSYNRKKAASTQLIHARKIKPYVILLHELGEGKPPDSISLKENGTARPALYPDHGKVRGIAILIRKGFRFAERHSPYKGLEAVFVEILPRKTVKRNIFVINVNRAPSDGSRFQQIARNSSTTGR</sequence>
<dbReference type="InterPro" id="IPR036691">
    <property type="entry name" value="Endo/exonu/phosph_ase_sf"/>
</dbReference>
<reference evidence="1" key="1">
    <citation type="journal article" date="2020" name="Cell">
        <title>Large-Scale Comparative Analyses of Tick Genomes Elucidate Their Genetic Diversity and Vector Capacities.</title>
        <authorList>
            <consortium name="Tick Genome and Microbiome Consortium (TIGMIC)"/>
            <person name="Jia N."/>
            <person name="Wang J."/>
            <person name="Shi W."/>
            <person name="Du L."/>
            <person name="Sun Y."/>
            <person name="Zhan W."/>
            <person name="Jiang J.F."/>
            <person name="Wang Q."/>
            <person name="Zhang B."/>
            <person name="Ji P."/>
            <person name="Bell-Sakyi L."/>
            <person name="Cui X.M."/>
            <person name="Yuan T.T."/>
            <person name="Jiang B.G."/>
            <person name="Yang W.F."/>
            <person name="Lam T.T."/>
            <person name="Chang Q.C."/>
            <person name="Ding S.J."/>
            <person name="Wang X.J."/>
            <person name="Zhu J.G."/>
            <person name="Ruan X.D."/>
            <person name="Zhao L."/>
            <person name="Wei J.T."/>
            <person name="Ye R.Z."/>
            <person name="Que T.C."/>
            <person name="Du C.H."/>
            <person name="Zhou Y.H."/>
            <person name="Cheng J.X."/>
            <person name="Dai P.F."/>
            <person name="Guo W.B."/>
            <person name="Han X.H."/>
            <person name="Huang E.J."/>
            <person name="Li L.F."/>
            <person name="Wei W."/>
            <person name="Gao Y.C."/>
            <person name="Liu J.Z."/>
            <person name="Shao H.Z."/>
            <person name="Wang X."/>
            <person name="Wang C.C."/>
            <person name="Yang T.C."/>
            <person name="Huo Q.B."/>
            <person name="Li W."/>
            <person name="Chen H.Y."/>
            <person name="Chen S.E."/>
            <person name="Zhou L.G."/>
            <person name="Ni X.B."/>
            <person name="Tian J.H."/>
            <person name="Sheng Y."/>
            <person name="Liu T."/>
            <person name="Pan Y.S."/>
            <person name="Xia L.Y."/>
            <person name="Li J."/>
            <person name="Zhao F."/>
            <person name="Cao W.C."/>
        </authorList>
    </citation>
    <scope>NUCLEOTIDE SEQUENCE</scope>
    <source>
        <strain evidence="1">Rsan-2018</strain>
    </source>
</reference>
<dbReference type="SUPFAM" id="SSF56219">
    <property type="entry name" value="DNase I-like"/>
    <property type="match status" value="1"/>
</dbReference>
<comment type="caution">
    <text evidence="1">The sequence shown here is derived from an EMBL/GenBank/DDBJ whole genome shotgun (WGS) entry which is preliminary data.</text>
</comment>
<accession>A0A9D4PCU7</accession>
<proteinExistence type="predicted"/>
<dbReference type="Proteomes" id="UP000821837">
    <property type="component" value="Unassembled WGS sequence"/>
</dbReference>
<keyword evidence="2" id="KW-1185">Reference proteome</keyword>
<gene>
    <name evidence="1" type="ORF">HPB52_011449</name>
</gene>
<evidence type="ECO:0000313" key="1">
    <source>
        <dbReference type="EMBL" id="KAH7935662.1"/>
    </source>
</evidence>
<reference evidence="1" key="2">
    <citation type="submission" date="2021-09" db="EMBL/GenBank/DDBJ databases">
        <authorList>
            <person name="Jia N."/>
            <person name="Wang J."/>
            <person name="Shi W."/>
            <person name="Du L."/>
            <person name="Sun Y."/>
            <person name="Zhan W."/>
            <person name="Jiang J."/>
            <person name="Wang Q."/>
            <person name="Zhang B."/>
            <person name="Ji P."/>
            <person name="Sakyi L.B."/>
            <person name="Cui X."/>
            <person name="Yuan T."/>
            <person name="Jiang B."/>
            <person name="Yang W."/>
            <person name="Lam T.T.-Y."/>
            <person name="Chang Q."/>
            <person name="Ding S."/>
            <person name="Wang X."/>
            <person name="Zhu J."/>
            <person name="Ruan X."/>
            <person name="Zhao L."/>
            <person name="Wei J."/>
            <person name="Que T."/>
            <person name="Du C."/>
            <person name="Cheng J."/>
            <person name="Dai P."/>
            <person name="Han X."/>
            <person name="Huang E."/>
            <person name="Gao Y."/>
            <person name="Liu J."/>
            <person name="Shao H."/>
            <person name="Ye R."/>
            <person name="Li L."/>
            <person name="Wei W."/>
            <person name="Wang X."/>
            <person name="Wang C."/>
            <person name="Huo Q."/>
            <person name="Li W."/>
            <person name="Guo W."/>
            <person name="Chen H."/>
            <person name="Chen S."/>
            <person name="Zhou L."/>
            <person name="Zhou L."/>
            <person name="Ni X."/>
            <person name="Tian J."/>
            <person name="Zhou Y."/>
            <person name="Sheng Y."/>
            <person name="Liu T."/>
            <person name="Pan Y."/>
            <person name="Xia L."/>
            <person name="Li J."/>
            <person name="Zhao F."/>
            <person name="Cao W."/>
        </authorList>
    </citation>
    <scope>NUCLEOTIDE SEQUENCE</scope>
    <source>
        <strain evidence="1">Rsan-2018</strain>
        <tissue evidence="1">Larvae</tissue>
    </source>
</reference>